<name>A0AAP0MYG3_9ROSI</name>
<sequence>MFLQEKTRAAAAPRKPKKGAVSSPLNADDISIPPKMYRSVYRNLGILKVNWIRGREMDAVIAQGSFRCDRGPSQANAKGDTWLEVAKTSGPSQAKTEPKYFCPSAALPEHVSGWAQTKI</sequence>
<feature type="region of interest" description="Disordered" evidence="1">
    <location>
        <begin position="1"/>
        <end position="25"/>
    </location>
</feature>
<dbReference type="EMBL" id="JBCGBO010000001">
    <property type="protein sequence ID" value="KAK9228023.1"/>
    <property type="molecule type" value="Genomic_DNA"/>
</dbReference>
<comment type="caution">
    <text evidence="2">The sequence shown here is derived from an EMBL/GenBank/DDBJ whole genome shotgun (WGS) entry which is preliminary data.</text>
</comment>
<reference evidence="2 3" key="1">
    <citation type="submission" date="2024-05" db="EMBL/GenBank/DDBJ databases">
        <title>Haplotype-resolved chromosome-level genome assembly of Huyou (Citrus changshanensis).</title>
        <authorList>
            <person name="Miao C."/>
            <person name="Chen W."/>
            <person name="Wu Y."/>
            <person name="Wang L."/>
            <person name="Zhao S."/>
            <person name="Grierson D."/>
            <person name="Xu C."/>
            <person name="Chen K."/>
        </authorList>
    </citation>
    <scope>NUCLEOTIDE SEQUENCE [LARGE SCALE GENOMIC DNA]</scope>
    <source>
        <strain evidence="2">01-14</strain>
        <tissue evidence="2">Leaf</tissue>
    </source>
</reference>
<evidence type="ECO:0000313" key="3">
    <source>
        <dbReference type="Proteomes" id="UP001428341"/>
    </source>
</evidence>
<proteinExistence type="predicted"/>
<gene>
    <name evidence="2" type="ORF">WN944_020969</name>
</gene>
<keyword evidence="3" id="KW-1185">Reference proteome</keyword>
<protein>
    <submittedName>
        <fullName evidence="2">Uncharacterized protein</fullName>
    </submittedName>
</protein>
<dbReference type="AlphaFoldDB" id="A0AAP0MYG3"/>
<accession>A0AAP0MYG3</accession>
<dbReference type="Proteomes" id="UP001428341">
    <property type="component" value="Unassembled WGS sequence"/>
</dbReference>
<organism evidence="2 3">
    <name type="scientific">Citrus x changshan-huyou</name>
    <dbReference type="NCBI Taxonomy" id="2935761"/>
    <lineage>
        <taxon>Eukaryota</taxon>
        <taxon>Viridiplantae</taxon>
        <taxon>Streptophyta</taxon>
        <taxon>Embryophyta</taxon>
        <taxon>Tracheophyta</taxon>
        <taxon>Spermatophyta</taxon>
        <taxon>Magnoliopsida</taxon>
        <taxon>eudicotyledons</taxon>
        <taxon>Gunneridae</taxon>
        <taxon>Pentapetalae</taxon>
        <taxon>rosids</taxon>
        <taxon>malvids</taxon>
        <taxon>Sapindales</taxon>
        <taxon>Rutaceae</taxon>
        <taxon>Aurantioideae</taxon>
        <taxon>Citrus</taxon>
    </lineage>
</organism>
<evidence type="ECO:0000256" key="1">
    <source>
        <dbReference type="SAM" id="MobiDB-lite"/>
    </source>
</evidence>
<evidence type="ECO:0000313" key="2">
    <source>
        <dbReference type="EMBL" id="KAK9228023.1"/>
    </source>
</evidence>